<dbReference type="AlphaFoldDB" id="A0A6P6UZP8"/>
<dbReference type="PANTHER" id="PTHR11783">
    <property type="entry name" value="SULFOTRANSFERASE SULT"/>
    <property type="match status" value="1"/>
</dbReference>
<dbReference type="Gene3D" id="3.40.50.300">
    <property type="entry name" value="P-loop containing nucleotide triphosphate hydrolases"/>
    <property type="match status" value="1"/>
</dbReference>
<proteinExistence type="inferred from homology"/>
<evidence type="ECO:0000259" key="4">
    <source>
        <dbReference type="Pfam" id="PF00685"/>
    </source>
</evidence>
<feature type="domain" description="Sulfotransferase" evidence="4">
    <location>
        <begin position="10"/>
        <end position="124"/>
    </location>
</feature>
<keyword evidence="2 3" id="KW-0808">Transferase</keyword>
<organism evidence="5 6">
    <name type="scientific">Coffea arabica</name>
    <name type="common">Arabian coffee</name>
    <dbReference type="NCBI Taxonomy" id="13443"/>
    <lineage>
        <taxon>Eukaryota</taxon>
        <taxon>Viridiplantae</taxon>
        <taxon>Streptophyta</taxon>
        <taxon>Embryophyta</taxon>
        <taxon>Tracheophyta</taxon>
        <taxon>Spermatophyta</taxon>
        <taxon>Magnoliopsida</taxon>
        <taxon>eudicotyledons</taxon>
        <taxon>Gunneridae</taxon>
        <taxon>Pentapetalae</taxon>
        <taxon>asterids</taxon>
        <taxon>lamiids</taxon>
        <taxon>Gentianales</taxon>
        <taxon>Rubiaceae</taxon>
        <taxon>Ixoroideae</taxon>
        <taxon>Gardenieae complex</taxon>
        <taxon>Bertiereae - Coffeeae clade</taxon>
        <taxon>Coffeeae</taxon>
        <taxon>Coffea</taxon>
    </lineage>
</organism>
<dbReference type="GeneID" id="113715823"/>
<comment type="similarity">
    <text evidence="1 3">Belongs to the sulfotransferase 1 family.</text>
</comment>
<dbReference type="EC" id="2.8.2.-" evidence="3"/>
<name>A0A6P6UZP8_COFAR</name>
<evidence type="ECO:0000256" key="3">
    <source>
        <dbReference type="RuleBase" id="RU361155"/>
    </source>
</evidence>
<sequence length="145" mass="16888">MDHIGIMCWEASIELLERVFFIRYEDLKKEPCFHTKRLAEFLGLPFSTDKEGESLVSKLVELCSFKNLSNLDVNKIGSHSGFGFLVIENKIFFREGQIDDSQNYLESEMMDHLDQVTEERFKKFHLTAFSSEDDEKSDVSIAMQF</sequence>
<evidence type="ECO:0000313" key="5">
    <source>
        <dbReference type="Proteomes" id="UP001652660"/>
    </source>
</evidence>
<dbReference type="InterPro" id="IPR000863">
    <property type="entry name" value="Sulfotransferase_dom"/>
</dbReference>
<dbReference type="InterPro" id="IPR027417">
    <property type="entry name" value="P-loop_NTPase"/>
</dbReference>
<dbReference type="Proteomes" id="UP001652660">
    <property type="component" value="Chromosome 11c"/>
</dbReference>
<gene>
    <name evidence="6" type="primary">LOC113715823</name>
</gene>
<reference evidence="6" key="2">
    <citation type="submission" date="2025-08" db="UniProtKB">
        <authorList>
            <consortium name="RefSeq"/>
        </authorList>
    </citation>
    <scope>IDENTIFICATION</scope>
    <source>
        <tissue evidence="6">Leaves</tissue>
    </source>
</reference>
<dbReference type="SUPFAM" id="SSF52540">
    <property type="entry name" value="P-loop containing nucleoside triphosphate hydrolases"/>
    <property type="match status" value="1"/>
</dbReference>
<dbReference type="OrthoDB" id="205623at2759"/>
<evidence type="ECO:0000256" key="2">
    <source>
        <dbReference type="ARBA" id="ARBA00022679"/>
    </source>
</evidence>
<evidence type="ECO:0000256" key="1">
    <source>
        <dbReference type="ARBA" id="ARBA00005771"/>
    </source>
</evidence>
<accession>A0A6P6UZP8</accession>
<dbReference type="GO" id="GO:0008146">
    <property type="term" value="F:sulfotransferase activity"/>
    <property type="evidence" value="ECO:0007669"/>
    <property type="project" value="InterPro"/>
</dbReference>
<reference evidence="5" key="1">
    <citation type="journal article" date="2025" name="Foods">
        <title>Unveiling the Microbial Signatures of Arabica Coffee Cherries: Insights into Ripeness Specific Diversity, Functional Traits, and Implications for Quality and Safety.</title>
        <authorList>
            <consortium name="RefSeq"/>
            <person name="Tenea G.N."/>
            <person name="Cifuentes V."/>
            <person name="Reyes P."/>
            <person name="Cevallos-Vallejos M."/>
        </authorList>
    </citation>
    <scope>NUCLEOTIDE SEQUENCE [LARGE SCALE GENOMIC DNA]</scope>
</reference>
<dbReference type="Pfam" id="PF00685">
    <property type="entry name" value="Sulfotransfer_1"/>
    <property type="match status" value="1"/>
</dbReference>
<evidence type="ECO:0000313" key="6">
    <source>
        <dbReference type="RefSeq" id="XP_027095926.1"/>
    </source>
</evidence>
<dbReference type="RefSeq" id="XP_027095926.1">
    <property type="nucleotide sequence ID" value="XM_027240125.1"/>
</dbReference>
<keyword evidence="5" id="KW-1185">Reference proteome</keyword>
<protein>
    <recommendedName>
        <fullName evidence="3">Sulfotransferase</fullName>
        <ecNumber evidence="3">2.8.2.-</ecNumber>
    </recommendedName>
</protein>